<evidence type="ECO:0008006" key="3">
    <source>
        <dbReference type="Google" id="ProtNLM"/>
    </source>
</evidence>
<evidence type="ECO:0000313" key="1">
    <source>
        <dbReference type="EMBL" id="OSH00620.1"/>
    </source>
</evidence>
<sequence length="68" mass="7958">MNKRYKVCPLFWSDYGDERTLMNMGVFEKLLNEGWKILRVDTMPPTELSNNAVTATNVYILEREANDD</sequence>
<accession>A0A1X3A292</accession>
<name>A0A1X3A292_BIFAD</name>
<dbReference type="EMBL" id="LNKI01000002">
    <property type="protein sequence ID" value="OSH00620.1"/>
    <property type="molecule type" value="Genomic_DNA"/>
</dbReference>
<comment type="caution">
    <text evidence="1">The sequence shown here is derived from an EMBL/GenBank/DDBJ whole genome shotgun (WGS) entry which is preliminary data.</text>
</comment>
<dbReference type="Proteomes" id="UP000193208">
    <property type="component" value="Unassembled WGS sequence"/>
</dbReference>
<gene>
    <name evidence="1" type="ORF">AL0467_1020</name>
</gene>
<evidence type="ECO:0000313" key="2">
    <source>
        <dbReference type="Proteomes" id="UP000193208"/>
    </source>
</evidence>
<reference evidence="1 2" key="1">
    <citation type="journal article" date="2016" name="Sci. Rep.">
        <title>Evaluation of genetic diversity among strains of the human gut commensal Bifidobacterium adolescentis.</title>
        <authorList>
            <person name="Duranti S."/>
            <person name="Milani C."/>
            <person name="Lugli G.A."/>
            <person name="Mancabelli L."/>
            <person name="Turroni F."/>
            <person name="Ferrario C."/>
            <person name="Mangifesta M."/>
            <person name="Viappiani A."/>
            <person name="Sanchez B."/>
            <person name="Margolles A."/>
            <person name="van Sinderen D."/>
            <person name="Ventura M."/>
        </authorList>
    </citation>
    <scope>NUCLEOTIDE SEQUENCE [LARGE SCALE GENOMIC DNA]</scope>
    <source>
        <strain evidence="1 2">AL46-7</strain>
    </source>
</reference>
<proteinExistence type="predicted"/>
<dbReference type="AlphaFoldDB" id="A0A1X3A292"/>
<dbReference type="RefSeq" id="WP_085381866.1">
    <property type="nucleotide sequence ID" value="NZ_LNKI01000002.1"/>
</dbReference>
<organism evidence="1 2">
    <name type="scientific">Bifidobacterium adolescentis</name>
    <dbReference type="NCBI Taxonomy" id="1680"/>
    <lineage>
        <taxon>Bacteria</taxon>
        <taxon>Bacillati</taxon>
        <taxon>Actinomycetota</taxon>
        <taxon>Actinomycetes</taxon>
        <taxon>Bifidobacteriales</taxon>
        <taxon>Bifidobacteriaceae</taxon>
        <taxon>Bifidobacterium</taxon>
    </lineage>
</organism>
<protein>
    <recommendedName>
        <fullName evidence="3">DUF4177 domain-containing protein</fullName>
    </recommendedName>
</protein>